<proteinExistence type="predicted"/>
<evidence type="ECO:0000313" key="1">
    <source>
        <dbReference type="EMBL" id="MBM3092844.1"/>
    </source>
</evidence>
<comment type="caution">
    <text evidence="1">The sequence shown here is derived from an EMBL/GenBank/DDBJ whole genome shotgun (WGS) entry which is preliminary data.</text>
</comment>
<reference evidence="1 2" key="1">
    <citation type="submission" date="2020-01" db="EMBL/GenBank/DDBJ databases">
        <title>Draft genome assembly of Ensifer adhaerens T173.</title>
        <authorList>
            <person name="Craig J.E."/>
            <person name="Stinchcombe J.R."/>
        </authorList>
    </citation>
    <scope>NUCLEOTIDE SEQUENCE [LARGE SCALE GENOMIC DNA]</scope>
    <source>
        <strain evidence="1 2">T173</strain>
    </source>
</reference>
<dbReference type="EMBL" id="WXFA01000011">
    <property type="protein sequence ID" value="MBM3092844.1"/>
    <property type="molecule type" value="Genomic_DNA"/>
</dbReference>
<name>A0AAW4FMZ9_9HYPH</name>
<evidence type="ECO:0000313" key="2">
    <source>
        <dbReference type="Proteomes" id="UP000744980"/>
    </source>
</evidence>
<dbReference type="RefSeq" id="WP_057218573.1">
    <property type="nucleotide sequence ID" value="NZ_CP083373.1"/>
</dbReference>
<dbReference type="AlphaFoldDB" id="A0AAW4FMZ9"/>
<accession>A0AAW4FMZ9</accession>
<keyword evidence="2" id="KW-1185">Reference proteome</keyword>
<gene>
    <name evidence="1" type="ORF">GFB56_18840</name>
</gene>
<dbReference type="Proteomes" id="UP000744980">
    <property type="component" value="Unassembled WGS sequence"/>
</dbReference>
<organism evidence="1 2">
    <name type="scientific">Ensifer canadensis</name>
    <dbReference type="NCBI Taxonomy" id="555315"/>
    <lineage>
        <taxon>Bacteria</taxon>
        <taxon>Pseudomonadati</taxon>
        <taxon>Pseudomonadota</taxon>
        <taxon>Alphaproteobacteria</taxon>
        <taxon>Hyphomicrobiales</taxon>
        <taxon>Rhizobiaceae</taxon>
        <taxon>Sinorhizobium/Ensifer group</taxon>
        <taxon>Ensifer</taxon>
    </lineage>
</organism>
<sequence>MTTSVFSSAHHTNKIKSEMNALIQHLREDVNAVDDTQLRALCETSAEVLGGLVKAFTDYELKNEAAWK</sequence>
<protein>
    <submittedName>
        <fullName evidence="1">Uncharacterized protein</fullName>
    </submittedName>
</protein>